<dbReference type="EMBL" id="CM042032">
    <property type="protein sequence ID" value="KAI3776304.1"/>
    <property type="molecule type" value="Genomic_DNA"/>
</dbReference>
<name>A0ACB9FY65_9ASTR</name>
<gene>
    <name evidence="1" type="ORF">L1987_46080</name>
</gene>
<reference evidence="2" key="1">
    <citation type="journal article" date="2022" name="Mol. Ecol. Resour.">
        <title>The genomes of chicory, endive, great burdock and yacon provide insights into Asteraceae palaeo-polyploidization history and plant inulin production.</title>
        <authorList>
            <person name="Fan W."/>
            <person name="Wang S."/>
            <person name="Wang H."/>
            <person name="Wang A."/>
            <person name="Jiang F."/>
            <person name="Liu H."/>
            <person name="Zhao H."/>
            <person name="Xu D."/>
            <person name="Zhang Y."/>
        </authorList>
    </citation>
    <scope>NUCLEOTIDE SEQUENCE [LARGE SCALE GENOMIC DNA]</scope>
    <source>
        <strain evidence="2">cv. Yunnan</strain>
    </source>
</reference>
<reference evidence="1 2" key="2">
    <citation type="journal article" date="2022" name="Mol. Ecol. Resour.">
        <title>The genomes of chicory, endive, great burdock and yacon provide insights into Asteraceae paleo-polyploidization history and plant inulin production.</title>
        <authorList>
            <person name="Fan W."/>
            <person name="Wang S."/>
            <person name="Wang H."/>
            <person name="Wang A."/>
            <person name="Jiang F."/>
            <person name="Liu H."/>
            <person name="Zhao H."/>
            <person name="Xu D."/>
            <person name="Zhang Y."/>
        </authorList>
    </citation>
    <scope>NUCLEOTIDE SEQUENCE [LARGE SCALE GENOMIC DNA]</scope>
    <source>
        <strain evidence="2">cv. Yunnan</strain>
        <tissue evidence="1">Leaves</tissue>
    </source>
</reference>
<protein>
    <submittedName>
        <fullName evidence="1">Uncharacterized protein</fullName>
    </submittedName>
</protein>
<sequence length="179" mass="19586">MFCGGQADPGHIMIPCLFGLTMDHALADLGASINLMPYSIYKQLNLGNPKPTRISISLADRSVKHPWGIVENLLVKVGKFVFPVDFVILDMEVDDRVLLIVGRPFLHTTKALIDVFDRQLTLHVGDEKVTFDAMKSAKGGSENSKSVCSIDTFMDSHRDSDLVESSVEEPAPNLGELSG</sequence>
<keyword evidence="2" id="KW-1185">Reference proteome</keyword>
<dbReference type="Proteomes" id="UP001056120">
    <property type="component" value="Linkage Group LG15"/>
</dbReference>
<evidence type="ECO:0000313" key="2">
    <source>
        <dbReference type="Proteomes" id="UP001056120"/>
    </source>
</evidence>
<proteinExistence type="predicted"/>
<evidence type="ECO:0000313" key="1">
    <source>
        <dbReference type="EMBL" id="KAI3776304.1"/>
    </source>
</evidence>
<organism evidence="1 2">
    <name type="scientific">Smallanthus sonchifolius</name>
    <dbReference type="NCBI Taxonomy" id="185202"/>
    <lineage>
        <taxon>Eukaryota</taxon>
        <taxon>Viridiplantae</taxon>
        <taxon>Streptophyta</taxon>
        <taxon>Embryophyta</taxon>
        <taxon>Tracheophyta</taxon>
        <taxon>Spermatophyta</taxon>
        <taxon>Magnoliopsida</taxon>
        <taxon>eudicotyledons</taxon>
        <taxon>Gunneridae</taxon>
        <taxon>Pentapetalae</taxon>
        <taxon>asterids</taxon>
        <taxon>campanulids</taxon>
        <taxon>Asterales</taxon>
        <taxon>Asteraceae</taxon>
        <taxon>Asteroideae</taxon>
        <taxon>Heliantheae alliance</taxon>
        <taxon>Millerieae</taxon>
        <taxon>Smallanthus</taxon>
    </lineage>
</organism>
<accession>A0ACB9FY65</accession>
<comment type="caution">
    <text evidence="1">The sequence shown here is derived from an EMBL/GenBank/DDBJ whole genome shotgun (WGS) entry which is preliminary data.</text>
</comment>